<gene>
    <name evidence="7" type="ORF">SAMN04488692_10845</name>
</gene>
<dbReference type="SUPFAM" id="SSF53613">
    <property type="entry name" value="Ribokinase-like"/>
    <property type="match status" value="1"/>
</dbReference>
<evidence type="ECO:0000313" key="8">
    <source>
        <dbReference type="Proteomes" id="UP000199476"/>
    </source>
</evidence>
<reference evidence="7 8" key="1">
    <citation type="submission" date="2016-10" db="EMBL/GenBank/DDBJ databases">
        <authorList>
            <person name="de Groot N.N."/>
        </authorList>
    </citation>
    <scope>NUCLEOTIDE SEQUENCE [LARGE SCALE GENOMIC DNA]</scope>
    <source>
        <strain evidence="7 8">SLAS-1</strain>
    </source>
</reference>
<dbReference type="Proteomes" id="UP000199476">
    <property type="component" value="Unassembled WGS sequence"/>
</dbReference>
<feature type="domain" description="Carbohydrate kinase PfkB" evidence="6">
    <location>
        <begin position="3"/>
        <end position="325"/>
    </location>
</feature>
<dbReference type="OrthoDB" id="9813569at2"/>
<dbReference type="Gene3D" id="3.40.1190.20">
    <property type="match status" value="1"/>
</dbReference>
<dbReference type="InterPro" id="IPR011611">
    <property type="entry name" value="PfkB_dom"/>
</dbReference>
<evidence type="ECO:0000256" key="2">
    <source>
        <dbReference type="ARBA" id="ARBA00022679"/>
    </source>
</evidence>
<dbReference type="RefSeq" id="WP_089759561.1">
    <property type="nucleotide sequence ID" value="NZ_FNGO01000008.1"/>
</dbReference>
<evidence type="ECO:0000259" key="6">
    <source>
        <dbReference type="Pfam" id="PF00294"/>
    </source>
</evidence>
<protein>
    <submittedName>
        <fullName evidence="7">Fructokinase</fullName>
    </submittedName>
</protein>
<dbReference type="InterPro" id="IPR002139">
    <property type="entry name" value="Ribo/fructo_kinase"/>
</dbReference>
<evidence type="ECO:0000256" key="4">
    <source>
        <dbReference type="ARBA" id="ARBA00022777"/>
    </source>
</evidence>
<dbReference type="PANTHER" id="PTHR43085">
    <property type="entry name" value="HEXOKINASE FAMILY MEMBER"/>
    <property type="match status" value="1"/>
</dbReference>
<name>A0A1G9MEL2_9FIRM</name>
<dbReference type="PRINTS" id="PR00990">
    <property type="entry name" value="RIBOKINASE"/>
</dbReference>
<dbReference type="GO" id="GO:0016301">
    <property type="term" value="F:kinase activity"/>
    <property type="evidence" value="ECO:0007669"/>
    <property type="project" value="UniProtKB-KW"/>
</dbReference>
<keyword evidence="5" id="KW-0067">ATP-binding</keyword>
<keyword evidence="8" id="KW-1185">Reference proteome</keyword>
<organism evidence="7 8">
    <name type="scientific">Halarsenatibacter silvermanii</name>
    <dbReference type="NCBI Taxonomy" id="321763"/>
    <lineage>
        <taxon>Bacteria</taxon>
        <taxon>Bacillati</taxon>
        <taxon>Bacillota</taxon>
        <taxon>Clostridia</taxon>
        <taxon>Halanaerobiales</taxon>
        <taxon>Halarsenatibacteraceae</taxon>
        <taxon>Halarsenatibacter</taxon>
    </lineage>
</organism>
<keyword evidence="3" id="KW-0547">Nucleotide-binding</keyword>
<dbReference type="PANTHER" id="PTHR43085:SF1">
    <property type="entry name" value="PSEUDOURIDINE KINASE-RELATED"/>
    <property type="match status" value="1"/>
</dbReference>
<accession>A0A1G9MEL2</accession>
<sequence length="333" mass="36022">MAILALGEILIDFVPQQRGVGLDFVEDFKKRFGGAPANAAVGLGRLEEDVYFLGQVGEDAFGLFLRETLENNGVKTDFLEMTGEAPTTLAFVSLEESGERDFIFYRQPGADALLSEDVLSEKVFDPTKVLLTGSVSLSSGPAAETTEKALAEAKKRGIITCFDVNYRHFLWPGEEIFADKIHSLLEHIDVLKMNLEELVLLNGRGGEADLEDGLLSAQAAEVEKAADALLKNGPELVVITSGSEGCFYKTGKASGYVAVDSEVEALDTTGAGDAFMAVLVSFINDRAVDFPEGLTEEFLQEIMAFANRAGALTVEEYGAIRGLPSRRQLFSQE</sequence>
<dbReference type="GO" id="GO:0005524">
    <property type="term" value="F:ATP binding"/>
    <property type="evidence" value="ECO:0007669"/>
    <property type="project" value="UniProtKB-KW"/>
</dbReference>
<proteinExistence type="inferred from homology"/>
<evidence type="ECO:0000256" key="1">
    <source>
        <dbReference type="ARBA" id="ARBA00010688"/>
    </source>
</evidence>
<dbReference type="Pfam" id="PF00294">
    <property type="entry name" value="PfkB"/>
    <property type="match status" value="1"/>
</dbReference>
<dbReference type="InterPro" id="IPR029056">
    <property type="entry name" value="Ribokinase-like"/>
</dbReference>
<dbReference type="AlphaFoldDB" id="A0A1G9MEL2"/>
<comment type="similarity">
    <text evidence="1">Belongs to the carbohydrate kinase PfkB family.</text>
</comment>
<dbReference type="EMBL" id="FNGO01000008">
    <property type="protein sequence ID" value="SDL72700.1"/>
    <property type="molecule type" value="Genomic_DNA"/>
</dbReference>
<keyword evidence="4 7" id="KW-0418">Kinase</keyword>
<dbReference type="InterPro" id="IPR050306">
    <property type="entry name" value="PfkB_Carbo_kinase"/>
</dbReference>
<evidence type="ECO:0000256" key="5">
    <source>
        <dbReference type="ARBA" id="ARBA00022840"/>
    </source>
</evidence>
<dbReference type="CDD" id="cd01167">
    <property type="entry name" value="bac_FRK"/>
    <property type="match status" value="1"/>
</dbReference>
<evidence type="ECO:0000313" key="7">
    <source>
        <dbReference type="EMBL" id="SDL72700.1"/>
    </source>
</evidence>
<keyword evidence="2" id="KW-0808">Transferase</keyword>
<evidence type="ECO:0000256" key="3">
    <source>
        <dbReference type="ARBA" id="ARBA00022741"/>
    </source>
</evidence>
<dbReference type="STRING" id="321763.SAMN04488692_10845"/>